<dbReference type="PANTHER" id="PTHR11046:SF0">
    <property type="entry name" value="OLIGORIBONUCLEASE, MITOCHONDRIAL"/>
    <property type="match status" value="1"/>
</dbReference>
<keyword evidence="4" id="KW-0269">Exonuclease</keyword>
<evidence type="ECO:0000259" key="5">
    <source>
        <dbReference type="SMART" id="SM00479"/>
    </source>
</evidence>
<dbReference type="NCBIfam" id="NF003765">
    <property type="entry name" value="PRK05359.1"/>
    <property type="match status" value="1"/>
</dbReference>
<evidence type="ECO:0000256" key="4">
    <source>
        <dbReference type="ARBA" id="ARBA00022839"/>
    </source>
</evidence>
<name>A0A061B9D4_CYBFA</name>
<accession>A0A061B9D4</accession>
<dbReference type="CDD" id="cd06135">
    <property type="entry name" value="Orn"/>
    <property type="match status" value="1"/>
</dbReference>
<feature type="domain" description="Exonuclease" evidence="5">
    <location>
        <begin position="70"/>
        <end position="244"/>
    </location>
</feature>
<dbReference type="SUPFAM" id="SSF53098">
    <property type="entry name" value="Ribonuclease H-like"/>
    <property type="match status" value="1"/>
</dbReference>
<gene>
    <name evidence="6" type="ORF">CYFA0S_21e00496g</name>
</gene>
<dbReference type="InterPro" id="IPR036397">
    <property type="entry name" value="RNaseH_sf"/>
</dbReference>
<evidence type="ECO:0000256" key="3">
    <source>
        <dbReference type="ARBA" id="ARBA00022801"/>
    </source>
</evidence>
<dbReference type="AlphaFoldDB" id="A0A061B9D4"/>
<dbReference type="GO" id="GO:0000175">
    <property type="term" value="F:3'-5'-RNA exonuclease activity"/>
    <property type="evidence" value="ECO:0007669"/>
    <property type="project" value="InterPro"/>
</dbReference>
<reference evidence="6" key="1">
    <citation type="journal article" date="2014" name="Genome Announc.">
        <title>Genome sequence of the yeast Cyberlindnera fabianii (Hansenula fabianii).</title>
        <authorList>
            <person name="Freel K.C."/>
            <person name="Sarilar V."/>
            <person name="Neuveglise C."/>
            <person name="Devillers H."/>
            <person name="Friedrich A."/>
            <person name="Schacherer J."/>
        </authorList>
    </citation>
    <scope>NUCLEOTIDE SEQUENCE</scope>
    <source>
        <strain evidence="6">YJS4271</strain>
    </source>
</reference>
<dbReference type="EMBL" id="LK052906">
    <property type="protein sequence ID" value="CDR45996.1"/>
    <property type="molecule type" value="Genomic_DNA"/>
</dbReference>
<dbReference type="SMART" id="SM00479">
    <property type="entry name" value="EXOIII"/>
    <property type="match status" value="1"/>
</dbReference>
<dbReference type="Pfam" id="PF00929">
    <property type="entry name" value="RNase_T"/>
    <property type="match status" value="1"/>
</dbReference>
<dbReference type="GO" id="GO:0005739">
    <property type="term" value="C:mitochondrion"/>
    <property type="evidence" value="ECO:0007669"/>
    <property type="project" value="TreeGrafter"/>
</dbReference>
<dbReference type="FunFam" id="3.30.420.10:FF:000003">
    <property type="entry name" value="Oligoribonuclease"/>
    <property type="match status" value="1"/>
</dbReference>
<dbReference type="GO" id="GO:0003676">
    <property type="term" value="F:nucleic acid binding"/>
    <property type="evidence" value="ECO:0007669"/>
    <property type="project" value="InterPro"/>
</dbReference>
<evidence type="ECO:0000256" key="2">
    <source>
        <dbReference type="ARBA" id="ARBA00022722"/>
    </source>
</evidence>
<organism evidence="6">
    <name type="scientific">Cyberlindnera fabianii</name>
    <name type="common">Yeast</name>
    <name type="synonym">Hansenula fabianii</name>
    <dbReference type="NCBI Taxonomy" id="36022"/>
    <lineage>
        <taxon>Eukaryota</taxon>
        <taxon>Fungi</taxon>
        <taxon>Dikarya</taxon>
        <taxon>Ascomycota</taxon>
        <taxon>Saccharomycotina</taxon>
        <taxon>Saccharomycetes</taxon>
        <taxon>Phaffomycetales</taxon>
        <taxon>Phaffomycetaceae</taxon>
        <taxon>Cyberlindnera</taxon>
    </lineage>
</organism>
<keyword evidence="2" id="KW-0540">Nuclease</keyword>
<evidence type="ECO:0000313" key="6">
    <source>
        <dbReference type="EMBL" id="CDR45996.1"/>
    </source>
</evidence>
<protein>
    <submittedName>
        <fullName evidence="6">CYFA0S21e00496g1_1</fullName>
    </submittedName>
</protein>
<dbReference type="InterPro" id="IPR022894">
    <property type="entry name" value="Oligoribonuclease"/>
</dbReference>
<dbReference type="PhylomeDB" id="A0A061B9D4"/>
<proteinExistence type="inferred from homology"/>
<dbReference type="VEuPathDB" id="FungiDB:BON22_5068"/>
<sequence length="247" mass="29022">MLRRLPLPLARSSLRSFIHPFSNSLAFRHYSYTPQINRHFTMSKRKHTELETPVYDPSHTFDKESKDFKPIVWIDCEMTGLDVFNDHIIEICCIITDGDLNIIDEGYESVIHYDKEVMDTMNEWCVEHHGDSGLTKKVIESEKTLETVERELLEYLEKFTIKGSAVLGGNTVHMDRAFMMREMPKALEHLHYRIIDVSSITEFGKRHNFNLIKKCPKKKEAHTARADILESIAQLKWYRDNYFVQPE</sequence>
<dbReference type="PANTHER" id="PTHR11046">
    <property type="entry name" value="OLIGORIBONUCLEASE, MITOCHONDRIAL"/>
    <property type="match status" value="1"/>
</dbReference>
<comment type="similarity">
    <text evidence="1">Belongs to the oligoribonuclease family.</text>
</comment>
<dbReference type="Gene3D" id="3.30.420.10">
    <property type="entry name" value="Ribonuclease H-like superfamily/Ribonuclease H"/>
    <property type="match status" value="1"/>
</dbReference>
<keyword evidence="3" id="KW-0378">Hydrolase</keyword>
<dbReference type="InterPro" id="IPR012337">
    <property type="entry name" value="RNaseH-like_sf"/>
</dbReference>
<dbReference type="InterPro" id="IPR013520">
    <property type="entry name" value="Ribonucl_H"/>
</dbReference>
<dbReference type="OrthoDB" id="270189at2759"/>
<evidence type="ECO:0000256" key="1">
    <source>
        <dbReference type="ARBA" id="ARBA00009921"/>
    </source>
</evidence>